<accession>A0A7H8XHQ7</accession>
<sequence>MDPLTIPGPGKPPVASRCLGCVERLLPLPHDCGGDRIPTDELGWWCDCPNPECRRRQAGDWTKPTTTKPTGRRTTAR</sequence>
<reference evidence="2 3" key="1">
    <citation type="submission" date="2020-07" db="EMBL/GenBank/DDBJ databases">
        <title>A bifunctional nitrone conjugated secondary metabolite targeting the ribosome.</title>
        <authorList>
            <person name="Limbrick E.M."/>
            <person name="Graf M."/>
            <person name="Derewacz D.K."/>
            <person name="Nguyen F."/>
            <person name="Spraggins J.M."/>
            <person name="Wieland M."/>
            <person name="Ynigez-Gutierrez A.E."/>
            <person name="Reisman B.J."/>
            <person name="Zinshteyn B."/>
            <person name="McCulloch K."/>
            <person name="Iverson T.M."/>
            <person name="Green R."/>
            <person name="Wilson D.N."/>
            <person name="Bachmann B.O."/>
        </authorList>
    </citation>
    <scope>NUCLEOTIDE SEQUENCE [LARGE SCALE GENOMIC DNA]</scope>
    <source>
        <strain evidence="3">aurantiaca</strain>
    </source>
</reference>
<dbReference type="AlphaFoldDB" id="A0A7H8XHQ7"/>
<dbReference type="Proteomes" id="UP000509335">
    <property type="component" value="Chromosome"/>
</dbReference>
<evidence type="ECO:0000256" key="1">
    <source>
        <dbReference type="SAM" id="MobiDB-lite"/>
    </source>
</evidence>
<name>A0A7H8XHQ7_9ACTN</name>
<proteinExistence type="predicted"/>
<protein>
    <submittedName>
        <fullName evidence="2">Uncharacterized protein</fullName>
    </submittedName>
</protein>
<organism evidence="2 3">
    <name type="scientific">Micromonospora carbonacea</name>
    <dbReference type="NCBI Taxonomy" id="47853"/>
    <lineage>
        <taxon>Bacteria</taxon>
        <taxon>Bacillati</taxon>
        <taxon>Actinomycetota</taxon>
        <taxon>Actinomycetes</taxon>
        <taxon>Micromonosporales</taxon>
        <taxon>Micromonosporaceae</taxon>
        <taxon>Micromonospora</taxon>
    </lineage>
</organism>
<feature type="region of interest" description="Disordered" evidence="1">
    <location>
        <begin position="55"/>
        <end position="77"/>
    </location>
</feature>
<evidence type="ECO:0000313" key="2">
    <source>
        <dbReference type="EMBL" id="QLD24200.1"/>
    </source>
</evidence>
<gene>
    <name evidence="2" type="ORF">HXZ27_08215</name>
</gene>
<evidence type="ECO:0000313" key="3">
    <source>
        <dbReference type="Proteomes" id="UP000509335"/>
    </source>
</evidence>
<dbReference type="KEGG" id="mcab:HXZ27_08215"/>
<dbReference type="EMBL" id="CP058322">
    <property type="protein sequence ID" value="QLD24200.1"/>
    <property type="molecule type" value="Genomic_DNA"/>
</dbReference>